<dbReference type="Gene3D" id="1.20.1050.10">
    <property type="match status" value="1"/>
</dbReference>
<dbReference type="InterPro" id="IPR007494">
    <property type="entry name" value="Glutaredoxin2_C"/>
</dbReference>
<dbReference type="SFLD" id="SFLDG01183">
    <property type="entry name" value="Grx2-like"/>
    <property type="match status" value="1"/>
</dbReference>
<dbReference type="PROSITE" id="PS00195">
    <property type="entry name" value="GLUTAREDOXIN_1"/>
    <property type="match status" value="1"/>
</dbReference>
<dbReference type="AlphaFoldDB" id="A0A7H1MFG4"/>
<sequence length="216" mass="23711">MKLYIYDHCPFCVRARMIFGLRGLAAEEIVLANDDEATPVGMIGAKQVPILQKPDGSYMGESLDIVRYVDGLAGKGRLKEEIRPQVQAWLDKTGSYINKLVQPRMVQIGLPEFAAQSAVDYFVHKKEADIGSFTGNLAKTGEYLHTLHTDLAGLERQVAGRHHLNGAGLGMEDIHVFPLLRNLTVVRGLVLPPELRAYADNMAAAAGVPLYTDRAV</sequence>
<protein>
    <submittedName>
        <fullName evidence="2">Glutaredoxin GrxB family</fullName>
    </submittedName>
</protein>
<dbReference type="NCBIfam" id="NF007702">
    <property type="entry name" value="PRK10387.1"/>
    <property type="match status" value="1"/>
</dbReference>
<organism evidence="2 3">
    <name type="scientific">Neisseria musculi</name>
    <dbReference type="NCBI Taxonomy" id="1815583"/>
    <lineage>
        <taxon>Bacteria</taxon>
        <taxon>Pseudomonadati</taxon>
        <taxon>Pseudomonadota</taxon>
        <taxon>Betaproteobacteria</taxon>
        <taxon>Neisseriales</taxon>
        <taxon>Neisseriaceae</taxon>
        <taxon>Neisseria</taxon>
    </lineage>
</organism>
<dbReference type="InterPro" id="IPR036282">
    <property type="entry name" value="Glutathione-S-Trfase_C_sf"/>
</dbReference>
<dbReference type="Pfam" id="PF13417">
    <property type="entry name" value="GST_N_3"/>
    <property type="match status" value="1"/>
</dbReference>
<dbReference type="InterPro" id="IPR011901">
    <property type="entry name" value="Grx2"/>
</dbReference>
<dbReference type="InterPro" id="IPR011767">
    <property type="entry name" value="GLR_AS"/>
</dbReference>
<dbReference type="RefSeq" id="WP_186999944.1">
    <property type="nucleotide sequence ID" value="NZ_CP060414.2"/>
</dbReference>
<dbReference type="SFLD" id="SFLDS00019">
    <property type="entry name" value="Glutathione_Transferase_(cytos"/>
    <property type="match status" value="1"/>
</dbReference>
<dbReference type="Pfam" id="PF04399">
    <property type="entry name" value="Glutaredoxin2_C"/>
    <property type="match status" value="1"/>
</dbReference>
<reference evidence="2" key="1">
    <citation type="submission" date="2024-06" db="EMBL/GenBank/DDBJ databases">
        <title>Complete Genome Sequence of mouse commensal type strain Neisseria musculi.</title>
        <authorList>
            <person name="Thapa E."/>
            <person name="Aluvathingal J."/>
            <person name="Nadendla S."/>
            <person name="Mehta A."/>
            <person name="Tettelin H."/>
            <person name="Weyand N.J."/>
        </authorList>
    </citation>
    <scope>NUCLEOTIDE SEQUENCE</scope>
    <source>
        <strain evidence="2">NW831</strain>
    </source>
</reference>
<dbReference type="PROSITE" id="PS50404">
    <property type="entry name" value="GST_NTER"/>
    <property type="match status" value="1"/>
</dbReference>
<dbReference type="Proteomes" id="UP000516412">
    <property type="component" value="Chromosome"/>
</dbReference>
<dbReference type="PROSITE" id="PS51354">
    <property type="entry name" value="GLUTAREDOXIN_2"/>
    <property type="match status" value="1"/>
</dbReference>
<evidence type="ECO:0000313" key="3">
    <source>
        <dbReference type="Proteomes" id="UP000516412"/>
    </source>
</evidence>
<name>A0A7H1MFG4_9NEIS</name>
<dbReference type="NCBIfam" id="TIGR02182">
    <property type="entry name" value="GRXB"/>
    <property type="match status" value="1"/>
</dbReference>
<dbReference type="EMBL" id="CP060414">
    <property type="protein sequence ID" value="QNT60379.1"/>
    <property type="molecule type" value="Genomic_DNA"/>
</dbReference>
<keyword evidence="3" id="KW-1185">Reference proteome</keyword>
<dbReference type="KEGG" id="nmus:H7A79_1570"/>
<dbReference type="SFLD" id="SFLDG01204">
    <property type="entry name" value="Grx2-like.1"/>
    <property type="match status" value="1"/>
</dbReference>
<dbReference type="SUPFAM" id="SSF47616">
    <property type="entry name" value="GST C-terminal domain-like"/>
    <property type="match status" value="1"/>
</dbReference>
<evidence type="ECO:0000313" key="2">
    <source>
        <dbReference type="EMBL" id="QNT60379.1"/>
    </source>
</evidence>
<dbReference type="CDD" id="cd03199">
    <property type="entry name" value="GST_C_GRX2"/>
    <property type="match status" value="1"/>
</dbReference>
<evidence type="ECO:0000259" key="1">
    <source>
        <dbReference type="PROSITE" id="PS50404"/>
    </source>
</evidence>
<gene>
    <name evidence="2" type="primary">grxB</name>
    <name evidence="2" type="ORF">H7A79_1570</name>
</gene>
<dbReference type="GO" id="GO:0005829">
    <property type="term" value="C:cytosol"/>
    <property type="evidence" value="ECO:0007669"/>
    <property type="project" value="InterPro"/>
</dbReference>
<dbReference type="InterPro" id="IPR004045">
    <property type="entry name" value="Glutathione_S-Trfase_N"/>
</dbReference>
<dbReference type="CDD" id="cd03037">
    <property type="entry name" value="GST_N_GRX2"/>
    <property type="match status" value="1"/>
</dbReference>
<dbReference type="Gene3D" id="3.40.30.10">
    <property type="entry name" value="Glutaredoxin"/>
    <property type="match status" value="1"/>
</dbReference>
<accession>A0A7H1MFG4</accession>
<dbReference type="InterPro" id="IPR036249">
    <property type="entry name" value="Thioredoxin-like_sf"/>
</dbReference>
<dbReference type="InterPro" id="IPR040079">
    <property type="entry name" value="Glutathione_S-Trfase"/>
</dbReference>
<proteinExistence type="predicted"/>
<feature type="domain" description="GST N-terminal" evidence="1">
    <location>
        <begin position="1"/>
        <end position="77"/>
    </location>
</feature>
<dbReference type="SUPFAM" id="SSF52833">
    <property type="entry name" value="Thioredoxin-like"/>
    <property type="match status" value="1"/>
</dbReference>